<dbReference type="EMBL" id="LR026963">
    <property type="protein sequence ID" value="VBB68912.1"/>
    <property type="molecule type" value="Genomic_DNA"/>
</dbReference>
<evidence type="ECO:0000256" key="9">
    <source>
        <dbReference type="ARBA" id="ARBA00023264"/>
    </source>
</evidence>
<keyword evidence="11" id="KW-0012">Acyltransferase</keyword>
<keyword evidence="5 10" id="KW-1133">Transmembrane helix</keyword>
<evidence type="ECO:0000256" key="4">
    <source>
        <dbReference type="ARBA" id="ARBA00022692"/>
    </source>
</evidence>
<keyword evidence="1" id="KW-1003">Cell membrane</keyword>
<keyword evidence="8" id="KW-0594">Phospholipid biosynthesis</keyword>
<keyword evidence="6" id="KW-0443">Lipid metabolism</keyword>
<dbReference type="NCBIfam" id="TIGR00023">
    <property type="entry name" value="glycerol-3-phosphate 1-O-acyltransferase PlsY"/>
    <property type="match status" value="1"/>
</dbReference>
<keyword evidence="4 10" id="KW-0812">Transmembrane</keyword>
<organism evidence="11">
    <name type="scientific">invertebrate metagenome</name>
    <dbReference type="NCBI Taxonomy" id="1711999"/>
    <lineage>
        <taxon>unclassified sequences</taxon>
        <taxon>metagenomes</taxon>
        <taxon>organismal metagenomes</taxon>
    </lineage>
</organism>
<evidence type="ECO:0000256" key="7">
    <source>
        <dbReference type="ARBA" id="ARBA00023136"/>
    </source>
</evidence>
<keyword evidence="7 10" id="KW-0472">Membrane</keyword>
<evidence type="ECO:0000256" key="8">
    <source>
        <dbReference type="ARBA" id="ARBA00023209"/>
    </source>
</evidence>
<feature type="transmembrane region" description="Helical" evidence="10">
    <location>
        <begin position="116"/>
        <end position="141"/>
    </location>
</feature>
<dbReference type="Pfam" id="PF02660">
    <property type="entry name" value="G3P_acyltransf"/>
    <property type="match status" value="1"/>
</dbReference>
<evidence type="ECO:0000256" key="6">
    <source>
        <dbReference type="ARBA" id="ARBA00023098"/>
    </source>
</evidence>
<evidence type="ECO:0000256" key="3">
    <source>
        <dbReference type="ARBA" id="ARBA00022679"/>
    </source>
</evidence>
<dbReference type="GO" id="GO:0005886">
    <property type="term" value="C:plasma membrane"/>
    <property type="evidence" value="ECO:0007669"/>
    <property type="project" value="InterPro"/>
</dbReference>
<evidence type="ECO:0000256" key="10">
    <source>
        <dbReference type="SAM" id="Phobius"/>
    </source>
</evidence>
<feature type="transmembrane region" description="Helical" evidence="10">
    <location>
        <begin position="85"/>
        <end position="104"/>
    </location>
</feature>
<dbReference type="InterPro" id="IPR003811">
    <property type="entry name" value="G3P_acylTferase_PlsY"/>
</dbReference>
<name>A0A484HAV4_9ZZZZ</name>
<feature type="transmembrane region" description="Helical" evidence="10">
    <location>
        <begin position="161"/>
        <end position="180"/>
    </location>
</feature>
<accession>A0A484HAV4</accession>
<dbReference type="GO" id="GO:0043772">
    <property type="term" value="F:acyl-phosphate glycerol-3-phosphate acyltransferase activity"/>
    <property type="evidence" value="ECO:0007669"/>
    <property type="project" value="InterPro"/>
</dbReference>
<dbReference type="SMART" id="SM01207">
    <property type="entry name" value="G3P_acyltransf"/>
    <property type="match status" value="1"/>
</dbReference>
<dbReference type="HAMAP" id="MF_01043">
    <property type="entry name" value="PlsY"/>
    <property type="match status" value="1"/>
</dbReference>
<dbReference type="PANTHER" id="PTHR30309">
    <property type="entry name" value="INNER MEMBRANE PROTEIN YGIH"/>
    <property type="match status" value="1"/>
</dbReference>
<dbReference type="GO" id="GO:0008654">
    <property type="term" value="P:phospholipid biosynthetic process"/>
    <property type="evidence" value="ECO:0007669"/>
    <property type="project" value="UniProtKB-KW"/>
</dbReference>
<keyword evidence="3 11" id="KW-0808">Transferase</keyword>
<feature type="transmembrane region" description="Helical" evidence="10">
    <location>
        <begin position="56"/>
        <end position="79"/>
    </location>
</feature>
<evidence type="ECO:0000313" key="11">
    <source>
        <dbReference type="EMBL" id="VBB68912.1"/>
    </source>
</evidence>
<feature type="transmembrane region" description="Helical" evidence="10">
    <location>
        <begin position="6"/>
        <end position="26"/>
    </location>
</feature>
<proteinExistence type="inferred from homology"/>
<dbReference type="AlphaFoldDB" id="A0A484HAV4"/>
<reference evidence="11" key="1">
    <citation type="submission" date="2018-10" db="EMBL/GenBank/DDBJ databases">
        <authorList>
            <person name="Gruber-Vodicka H."/>
            <person name="Jaeckle O."/>
        </authorList>
    </citation>
    <scope>NUCLEOTIDE SEQUENCE</scope>
</reference>
<protein>
    <submittedName>
        <fullName evidence="11">Acyl-phosphate:glycerol-3-phosphate O-acyltransferase PlsY</fullName>
    </submittedName>
</protein>
<dbReference type="PANTHER" id="PTHR30309:SF0">
    <property type="entry name" value="GLYCEROL-3-PHOSPHATE ACYLTRANSFERASE-RELATED"/>
    <property type="match status" value="1"/>
</dbReference>
<keyword evidence="2" id="KW-0444">Lipid biosynthesis</keyword>
<keyword evidence="9" id="KW-1208">Phospholipid metabolism</keyword>
<evidence type="ECO:0000256" key="1">
    <source>
        <dbReference type="ARBA" id="ARBA00022475"/>
    </source>
</evidence>
<evidence type="ECO:0000256" key="5">
    <source>
        <dbReference type="ARBA" id="ARBA00022989"/>
    </source>
</evidence>
<evidence type="ECO:0000256" key="2">
    <source>
        <dbReference type="ARBA" id="ARBA00022516"/>
    </source>
</evidence>
<sequence length="209" mass="21996">MDIGMIHLLAAIGGYLLGAVPFGLVLTRLVGIRDIRIIGSGNIGATNVLRTGRKDLALVTLLLDAGKGVMAVLLAVLFFPDQARAASLAAGSFAVIGHNFPLWLRFRGGKGVATTLGVLLATVWPVGLLSSLTWLGIAAIFRYSSLAALFSLTLAPVYAPIFADRETVVVFAGLAALGWSRHQANLRRLMTGMEPPFGERGAEGQSGEK</sequence>
<gene>
    <name evidence="11" type="ORF">RIEGSTA812A_PEG_385</name>
</gene>